<reference evidence="8" key="1">
    <citation type="journal article" date="2023" name="Mol. Phylogenet. Evol.">
        <title>Genome-scale phylogeny and comparative genomics of the fungal order Sordariales.</title>
        <authorList>
            <person name="Hensen N."/>
            <person name="Bonometti L."/>
            <person name="Westerberg I."/>
            <person name="Brannstrom I.O."/>
            <person name="Guillou S."/>
            <person name="Cros-Aarteil S."/>
            <person name="Calhoun S."/>
            <person name="Haridas S."/>
            <person name="Kuo A."/>
            <person name="Mondo S."/>
            <person name="Pangilinan J."/>
            <person name="Riley R."/>
            <person name="LaButti K."/>
            <person name="Andreopoulos B."/>
            <person name="Lipzen A."/>
            <person name="Chen C."/>
            <person name="Yan M."/>
            <person name="Daum C."/>
            <person name="Ng V."/>
            <person name="Clum A."/>
            <person name="Steindorff A."/>
            <person name="Ohm R.A."/>
            <person name="Martin F."/>
            <person name="Silar P."/>
            <person name="Natvig D.O."/>
            <person name="Lalanne C."/>
            <person name="Gautier V."/>
            <person name="Ament-Velasquez S.L."/>
            <person name="Kruys A."/>
            <person name="Hutchinson M.I."/>
            <person name="Powell A.J."/>
            <person name="Barry K."/>
            <person name="Miller A.N."/>
            <person name="Grigoriev I.V."/>
            <person name="Debuchy R."/>
            <person name="Gladieux P."/>
            <person name="Hiltunen Thoren M."/>
            <person name="Johannesson H."/>
        </authorList>
    </citation>
    <scope>NUCLEOTIDE SEQUENCE</scope>
    <source>
        <strain evidence="8">CBS 955.72</strain>
    </source>
</reference>
<feature type="domain" description="LysM" evidence="7">
    <location>
        <begin position="87"/>
        <end position="132"/>
    </location>
</feature>
<feature type="domain" description="Chitin-binding type-1" evidence="6">
    <location>
        <begin position="169"/>
        <end position="213"/>
    </location>
</feature>
<dbReference type="PANTHER" id="PTHR34997">
    <property type="entry name" value="AM15"/>
    <property type="match status" value="1"/>
</dbReference>
<evidence type="ECO:0000256" key="1">
    <source>
        <dbReference type="ARBA" id="ARBA00022669"/>
    </source>
</evidence>
<feature type="disulfide bond" evidence="4">
    <location>
        <begin position="186"/>
        <end position="200"/>
    </location>
</feature>
<evidence type="ECO:0000313" key="8">
    <source>
        <dbReference type="EMBL" id="KAK3352206.1"/>
    </source>
</evidence>
<organism evidence="8 9">
    <name type="scientific">Lasiosphaeria hispida</name>
    <dbReference type="NCBI Taxonomy" id="260671"/>
    <lineage>
        <taxon>Eukaryota</taxon>
        <taxon>Fungi</taxon>
        <taxon>Dikarya</taxon>
        <taxon>Ascomycota</taxon>
        <taxon>Pezizomycotina</taxon>
        <taxon>Sordariomycetes</taxon>
        <taxon>Sordariomycetidae</taxon>
        <taxon>Sordariales</taxon>
        <taxon>Lasiosphaeriaceae</taxon>
        <taxon>Lasiosphaeria</taxon>
    </lineage>
</organism>
<keyword evidence="4" id="KW-1015">Disulfide bond</keyword>
<dbReference type="SMART" id="SM00270">
    <property type="entry name" value="ChtBD1"/>
    <property type="match status" value="1"/>
</dbReference>
<protein>
    <recommendedName>
        <fullName evidence="10">Carbohydrate-binding module family 18 protein</fullName>
    </recommendedName>
</protein>
<dbReference type="InterPro" id="IPR036779">
    <property type="entry name" value="LysM_dom_sf"/>
</dbReference>
<dbReference type="Gene3D" id="3.10.350.10">
    <property type="entry name" value="LysM domain"/>
    <property type="match status" value="2"/>
</dbReference>
<dbReference type="SUPFAM" id="SSF54106">
    <property type="entry name" value="LysM domain"/>
    <property type="match status" value="1"/>
</dbReference>
<comment type="similarity">
    <text evidence="3">Belongs to the secreted LysM effector family.</text>
</comment>
<comment type="caution">
    <text evidence="8">The sequence shown here is derived from an EMBL/GenBank/DDBJ whole genome shotgun (WGS) entry which is preliminary data.</text>
</comment>
<evidence type="ECO:0000313" key="9">
    <source>
        <dbReference type="Proteomes" id="UP001275084"/>
    </source>
</evidence>
<keyword evidence="2" id="KW-0843">Virulence</keyword>
<accession>A0AAJ0MD84</accession>
<keyword evidence="9" id="KW-1185">Reference proteome</keyword>
<evidence type="ECO:0000256" key="2">
    <source>
        <dbReference type="ARBA" id="ARBA00023026"/>
    </source>
</evidence>
<dbReference type="InterPro" id="IPR018392">
    <property type="entry name" value="LysM"/>
</dbReference>
<dbReference type="InterPro" id="IPR052210">
    <property type="entry name" value="LysM1-like"/>
</dbReference>
<evidence type="ECO:0000256" key="3">
    <source>
        <dbReference type="ARBA" id="ARBA00044955"/>
    </source>
</evidence>
<dbReference type="PROSITE" id="PS50941">
    <property type="entry name" value="CHIT_BIND_I_2"/>
    <property type="match status" value="1"/>
</dbReference>
<dbReference type="EMBL" id="JAUIQD010000004">
    <property type="protein sequence ID" value="KAK3352206.1"/>
    <property type="molecule type" value="Genomic_DNA"/>
</dbReference>
<evidence type="ECO:0000256" key="4">
    <source>
        <dbReference type="PROSITE-ProRule" id="PRU00261"/>
    </source>
</evidence>
<feature type="disulfide bond" evidence="4">
    <location>
        <begin position="172"/>
        <end position="187"/>
    </location>
</feature>
<sequence length="513" mass="52181">MPFIYKSLGPPRLVWYSWNCQLAWTSSSTGAAAGTGDSGFNFSAGQIPGVFTITMVSSTLVRGILACVVGLASRAAAEEAAVAVCSKSIVASPGDTCATLASAAGITVTQFIRSNPNVASCSQLLTGALYCIEGTATGPPTIPATGPSSPSPTATASPSESDPLKVSADGTCGPGVTCAGSRYGTCCSAHGFCGSTSDYCGEGCQLGLGTCGDASSPPEPEPEPSSTAPPPVISTPPAASTVIATRTVTVTRTAATTATATAIATRTSVVVVTSTNLVQASTTNTAVATTTQTVRTTAVATSLIFQTNTVITNLTLTQTTRVTVLTTSIVALTTTSTSLVVATITSTAFKTSQVVATRTVSVTSVDIVTLTTIETSTSVRAITSTRVITQTLSAGGCAPSFVIGTSPTFIIGPTPTRPSLVPTPTPVRPSPILPGAPSNCKSYDQILKTDNCRRLATRNSISLQNFYKLNPSVSTSILSSLLCTPDLLQLLLSGLCQIDCDDLWVGYYVCVGT</sequence>
<evidence type="ECO:0000256" key="5">
    <source>
        <dbReference type="SAM" id="MobiDB-lite"/>
    </source>
</evidence>
<dbReference type="SUPFAM" id="SSF57016">
    <property type="entry name" value="Plant lectins/antimicrobial peptides"/>
    <property type="match status" value="1"/>
</dbReference>
<comment type="caution">
    <text evidence="4">Lacks conserved residue(s) required for the propagation of feature annotation.</text>
</comment>
<dbReference type="InterPro" id="IPR036861">
    <property type="entry name" value="Endochitinase-like_sf"/>
</dbReference>
<dbReference type="GO" id="GO:0008061">
    <property type="term" value="F:chitin binding"/>
    <property type="evidence" value="ECO:0007669"/>
    <property type="project" value="UniProtKB-UniRule"/>
</dbReference>
<name>A0AAJ0MD84_9PEZI</name>
<dbReference type="PANTHER" id="PTHR34997:SF1">
    <property type="entry name" value="PEPTIDOGLYCAN-BINDING LYSIN DOMAIN"/>
    <property type="match status" value="1"/>
</dbReference>
<dbReference type="InterPro" id="IPR001002">
    <property type="entry name" value="Chitin-bd_1"/>
</dbReference>
<evidence type="ECO:0000259" key="7">
    <source>
        <dbReference type="PROSITE" id="PS51782"/>
    </source>
</evidence>
<gene>
    <name evidence="8" type="ORF">B0T25DRAFT_567505</name>
</gene>
<reference evidence="8" key="2">
    <citation type="submission" date="2023-06" db="EMBL/GenBank/DDBJ databases">
        <authorList>
            <consortium name="Lawrence Berkeley National Laboratory"/>
            <person name="Haridas S."/>
            <person name="Hensen N."/>
            <person name="Bonometti L."/>
            <person name="Westerberg I."/>
            <person name="Brannstrom I.O."/>
            <person name="Guillou S."/>
            <person name="Cros-Aarteil S."/>
            <person name="Calhoun S."/>
            <person name="Kuo A."/>
            <person name="Mondo S."/>
            <person name="Pangilinan J."/>
            <person name="Riley R."/>
            <person name="Labutti K."/>
            <person name="Andreopoulos B."/>
            <person name="Lipzen A."/>
            <person name="Chen C."/>
            <person name="Yanf M."/>
            <person name="Daum C."/>
            <person name="Ng V."/>
            <person name="Clum A."/>
            <person name="Steindorff A."/>
            <person name="Ohm R."/>
            <person name="Martin F."/>
            <person name="Silar P."/>
            <person name="Natvig D."/>
            <person name="Lalanne C."/>
            <person name="Gautier V."/>
            <person name="Ament-Velasquez S.L."/>
            <person name="Kruys A."/>
            <person name="Hutchinson M.I."/>
            <person name="Powell A.J."/>
            <person name="Barry K."/>
            <person name="Miller A.N."/>
            <person name="Grigoriev I.V."/>
            <person name="Debuchy R."/>
            <person name="Gladieux P."/>
            <person name="Thoren M.H."/>
            <person name="Johannesson H."/>
        </authorList>
    </citation>
    <scope>NUCLEOTIDE SEQUENCE</scope>
    <source>
        <strain evidence="8">CBS 955.72</strain>
    </source>
</reference>
<keyword evidence="1 4" id="KW-0147">Chitin-binding</keyword>
<feature type="region of interest" description="Disordered" evidence="5">
    <location>
        <begin position="141"/>
        <end position="166"/>
    </location>
</feature>
<evidence type="ECO:0008006" key="10">
    <source>
        <dbReference type="Google" id="ProtNLM"/>
    </source>
</evidence>
<dbReference type="Pfam" id="PF01476">
    <property type="entry name" value="LysM"/>
    <property type="match status" value="1"/>
</dbReference>
<feature type="region of interest" description="Disordered" evidence="5">
    <location>
        <begin position="212"/>
        <end position="232"/>
    </location>
</feature>
<feature type="compositionally biased region" description="Low complexity" evidence="5">
    <location>
        <begin position="141"/>
        <end position="161"/>
    </location>
</feature>
<dbReference type="Proteomes" id="UP001275084">
    <property type="component" value="Unassembled WGS sequence"/>
</dbReference>
<dbReference type="PROSITE" id="PS51782">
    <property type="entry name" value="LYSM"/>
    <property type="match status" value="1"/>
</dbReference>
<dbReference type="AlphaFoldDB" id="A0AAJ0MD84"/>
<dbReference type="Gene3D" id="3.30.60.10">
    <property type="entry name" value="Endochitinase-like"/>
    <property type="match status" value="1"/>
</dbReference>
<evidence type="ECO:0000259" key="6">
    <source>
        <dbReference type="PROSITE" id="PS50941"/>
    </source>
</evidence>
<dbReference type="CDD" id="cd11618">
    <property type="entry name" value="ChtBD1_1"/>
    <property type="match status" value="1"/>
</dbReference>
<proteinExistence type="inferred from homology"/>